<dbReference type="RefSeq" id="WP_271431137.1">
    <property type="nucleotide sequence ID" value="NZ_JAQIOY010000001.1"/>
</dbReference>
<dbReference type="InterPro" id="IPR006311">
    <property type="entry name" value="TAT_signal"/>
</dbReference>
<sequence>MDRRGFLTRTLGLGCSLAASPLVTPVSFAAAPGEGRLIVIILRGAMDGLAAVSPYGDPAFAGLRGALPLGDKGYVDLDGFYAMHPALRPLMPLWSQGQLGFVHAVSTPYRDKRSHFDGQDLLEAGLPSLDGRGGRDGWLNRALTHIPGATAQTAYAVGSDALPILSGDAPISRWSPDVDLAMTPQAMLLAQRMMQDDPAMLDALNKAFTLADSDGDAVAIQDGGQNMMQMMADDMRAARGAEPLERLAEFVGQQLREDARIASFSINGWDTHDQQERPLARALGRLSATILALRESLKGPAWKHTAVVAMTEFGRTARLNGSRGTDHGTGGAMVLAGGAIRGGRVISDWPGLTEADLYNRRDLMPTRDLRAHAGWLIRGLFGLNNGDIESSIFPDLDMGADPGLLL</sequence>
<keyword evidence="2" id="KW-1185">Reference proteome</keyword>
<dbReference type="EMBL" id="JAQIOY010000001">
    <property type="protein sequence ID" value="MDA7423803.1"/>
    <property type="molecule type" value="Genomic_DNA"/>
</dbReference>
<gene>
    <name evidence="1" type="ORF">PFY00_03615</name>
</gene>
<evidence type="ECO:0000313" key="2">
    <source>
        <dbReference type="Proteomes" id="UP001210720"/>
    </source>
</evidence>
<organism evidence="1 2">
    <name type="scientific">Thalassococcus lentus</name>
    <dbReference type="NCBI Taxonomy" id="1210524"/>
    <lineage>
        <taxon>Bacteria</taxon>
        <taxon>Pseudomonadati</taxon>
        <taxon>Pseudomonadota</taxon>
        <taxon>Alphaproteobacteria</taxon>
        <taxon>Rhodobacterales</taxon>
        <taxon>Roseobacteraceae</taxon>
        <taxon>Thalassococcus</taxon>
    </lineage>
</organism>
<comment type="caution">
    <text evidence="1">The sequence shown here is derived from an EMBL/GenBank/DDBJ whole genome shotgun (WGS) entry which is preliminary data.</text>
</comment>
<evidence type="ECO:0000313" key="1">
    <source>
        <dbReference type="EMBL" id="MDA7423803.1"/>
    </source>
</evidence>
<dbReference type="InterPro" id="IPR010869">
    <property type="entry name" value="DUF1501"/>
</dbReference>
<protein>
    <submittedName>
        <fullName evidence="1">DUF1501 domain-containing protein</fullName>
    </submittedName>
</protein>
<dbReference type="PANTHER" id="PTHR43737:SF1">
    <property type="entry name" value="DUF1501 DOMAIN-CONTAINING PROTEIN"/>
    <property type="match status" value="1"/>
</dbReference>
<dbReference type="PANTHER" id="PTHR43737">
    <property type="entry name" value="BLL7424 PROTEIN"/>
    <property type="match status" value="1"/>
</dbReference>
<accession>A0ABT4XPC7</accession>
<dbReference type="Pfam" id="PF07394">
    <property type="entry name" value="DUF1501"/>
    <property type="match status" value="1"/>
</dbReference>
<reference evidence="1 2" key="1">
    <citation type="submission" date="2023-01" db="EMBL/GenBank/DDBJ databases">
        <title>Thalassococcus onchidii sp. nov., isolated from a marine invertebrate from the South China Sea.</title>
        <authorList>
            <person name="Xu S."/>
            <person name="Liu Z."/>
            <person name="Xu Y."/>
        </authorList>
    </citation>
    <scope>NUCLEOTIDE SEQUENCE [LARGE SCALE GENOMIC DNA]</scope>
    <source>
        <strain evidence="1 2">KCTC 32084</strain>
    </source>
</reference>
<dbReference type="Proteomes" id="UP001210720">
    <property type="component" value="Unassembled WGS sequence"/>
</dbReference>
<name>A0ABT4XPC7_9RHOB</name>
<dbReference type="PROSITE" id="PS51318">
    <property type="entry name" value="TAT"/>
    <property type="match status" value="1"/>
</dbReference>
<proteinExistence type="predicted"/>